<evidence type="ECO:0000313" key="15">
    <source>
        <dbReference type="Proteomes" id="UP000756132"/>
    </source>
</evidence>
<feature type="domain" description="Nucleoporin Nup188 N-terminal subdomain III" evidence="13">
    <location>
        <begin position="743"/>
        <end position="1158"/>
    </location>
</feature>
<keyword evidence="6" id="KW-0906">Nuclear pore complex</keyword>
<dbReference type="OMA" id="HSWKFFA"/>
<keyword evidence="4" id="KW-0653">Protein transport</keyword>
<dbReference type="PANTHER" id="PTHR31431:SF1">
    <property type="entry name" value="NUCLEOPORIN NUP188"/>
    <property type="match status" value="1"/>
</dbReference>
<keyword evidence="7" id="KW-0539">Nucleus</keyword>
<keyword evidence="2" id="KW-0813">Transport</keyword>
<dbReference type="KEGG" id="ffu:CLAFUR5_01764"/>
<evidence type="ECO:0000256" key="8">
    <source>
        <dbReference type="ARBA" id="ARBA00038387"/>
    </source>
</evidence>
<dbReference type="GO" id="GO:0006606">
    <property type="term" value="P:protein import into nucleus"/>
    <property type="evidence" value="ECO:0007669"/>
    <property type="project" value="TreeGrafter"/>
</dbReference>
<dbReference type="Pfam" id="PF18378">
    <property type="entry name" value="Nup188_C"/>
    <property type="match status" value="1"/>
</dbReference>
<evidence type="ECO:0000259" key="13">
    <source>
        <dbReference type="Pfam" id="PF21093"/>
    </source>
</evidence>
<sequence length="1838" mass="201459">MAPVVESSYLPSLDKCVAGDVRLISWRTAYRALADEEAALENNHLEDFFQDTDTTAILSRPLEPFPAPSGDSAKRVESLTAPINVSQGSGDDYNLHEITADAKWLSKEVQIEEPAALRMAIIEWQERPQDQLLNTARNGSNAISKAADLASSALARSTCRFSASTTALARPALDFTEQDTRRKRLLQVYLSERNHVVRLAADLVGRSAVGRNGSPASSDRNNWLDRVAGQITGTLWPTTDSNGTERYCMQCIESIKLALKQTVDSKSWPKVYSEDPEKGQSYLDSRYLQLVNTLRLLLFSLNAPHQGIPAASTVQAWFEAMQDCAFLQEERPFFETIDTARLLISVISVEILKLQLVVGEIMAGAGMEAPALRGKSYIKDEAHVKVLGRILHAAAQNGLVVAAPAIYAWSIIASVIKDIADVHVEMRLAQDELQGTASRRGSLDNGVRTEFELFYNNCIRIDEFETQTRPTPARFAEAAVDHMNVFAIIAQSASLAGEAYSSQAESVTAFACKETLLDLIRDGLPIVQYDGMVLEAILAILMPAEDTLFSKQQTIVLAGKVLYDADQFRPAIVTQALLRYPYELTPMLRLFQVLANARTSLDSTGLPKAAQLLESLSSFTQITSSRFNEYQLEDETRNTNDMILTADIPIFESRNELSLAVPDARRLLGKRSVEEGEQNPLIIAAGTSGVILTDNRPFVLRLDHAHSALEYLGLLLYTFAGSSQLTPASTHAQLDRFSATEVILLFDALLSATMHDDAHNDDALFILGRLSFTLPAQSDIVSVVAEIFETELLAHLNQEAQEGSVGLATACAEFINVLLKISPERVWSILARSSLLGVTDGAISLVQVVLSETQSQRYGFLKTCVRLHSLLLDDAIAGTIKRRSQPARPANRFASQQDTQDSTPERTMSGILNAYQKILFEILREQQRWRFDVPHERSTIATGILDSFSKLLKSTQGVDLSKEPSKRLTGVLAPAAQSLLNCCMSTSGTSVMAEVFTSMLPAALSVAEDAFPTQLRENLISQTRSLFRFLTILTRIVKTGLAPSQSTQMTHAQARTFSLQLLQNVPLMAMLLASDHGFKIDMFPLLSELVQAATLGGGDPPSILALLDEDAQKCLLTILTQLDRPLCDVQVERQVWDFLSAIMDSKQHYFAVYLLTGQLPKKGRQQDTTSQLKERPILTYALNKLSTISVLAPERALGMLRFVATAQRSWARATQQLRDHSEFLKYTLAWIETIGIAVRDPSPGAAIIAAKECQMAAYLCEIFAITLHAEFTTGDRKLLPSLLPKLATLRDHGVTVNAYNRSLHSNLAKNFTIKFTAGELVDFRRTAINPAIYGPDYFYDRGLAASVLQHDPSWHGKIRGPNQGFSDEFSRANANLSLLHAQTKLLSSWQRLATTLCECASQESDLQLELAKIAERCLQENAGPQLDQPGIADVLDIRIELAFVLISKLVSLKVDFSVMQDLLPAAWTLVGTSPVDYDIASASDDVSYYRELLHVLYLSIQPHIYSKRGSEPRSGNDSQLMFLNPAVASNLIDIVGKVIAPGFRALCANLHNDLELALPADFALLTALLKAILAVPEVNSVHTLLADIVAGSSLIRGAVSLYSWSDRLAEATAQDPVYGEVAITFLLALSTVRPIAEQMALEGVLSQLASANLSNYFRKPGGKGPFDEPSRMFVIWAQGLLPLCLNLLDAVGAPLAAEIAAFLNTFPEQLRRAETALQNTAPSPREPKAGTVTLSLVSEAHSLTMLALILKSDIALGAAEGVNAADIPSLAYNLEVVKDHAASLIRSRRSLADRLKPTNAMEERWLKATTPSDTDNVLLDKVVKEINSMLASFGDSDA</sequence>
<evidence type="ECO:0000256" key="10">
    <source>
        <dbReference type="SAM" id="MobiDB-lite"/>
    </source>
</evidence>
<dbReference type="Pfam" id="PF10487">
    <property type="entry name" value="Nup188_N"/>
    <property type="match status" value="1"/>
</dbReference>
<evidence type="ECO:0000256" key="3">
    <source>
        <dbReference type="ARBA" id="ARBA00022816"/>
    </source>
</evidence>
<dbReference type="InterPro" id="IPR041634">
    <property type="entry name" value="Nup188_C"/>
</dbReference>
<dbReference type="Proteomes" id="UP000756132">
    <property type="component" value="Chromosome 1"/>
</dbReference>
<evidence type="ECO:0000256" key="4">
    <source>
        <dbReference type="ARBA" id="ARBA00022927"/>
    </source>
</evidence>
<dbReference type="InterPro" id="IPR048883">
    <property type="entry name" value="Nup188_N-subdom_III"/>
</dbReference>
<comment type="subcellular location">
    <subcellularLocation>
        <location evidence="1">Nucleus</location>
        <location evidence="1">Nuclear pore complex</location>
    </subcellularLocation>
</comment>
<organism evidence="14 15">
    <name type="scientific">Passalora fulva</name>
    <name type="common">Tomato leaf mold</name>
    <name type="synonym">Cladosporium fulvum</name>
    <dbReference type="NCBI Taxonomy" id="5499"/>
    <lineage>
        <taxon>Eukaryota</taxon>
        <taxon>Fungi</taxon>
        <taxon>Dikarya</taxon>
        <taxon>Ascomycota</taxon>
        <taxon>Pezizomycotina</taxon>
        <taxon>Dothideomycetes</taxon>
        <taxon>Dothideomycetidae</taxon>
        <taxon>Mycosphaerellales</taxon>
        <taxon>Mycosphaerellaceae</taxon>
        <taxon>Fulvia</taxon>
    </lineage>
</organism>
<evidence type="ECO:0000256" key="6">
    <source>
        <dbReference type="ARBA" id="ARBA00023132"/>
    </source>
</evidence>
<evidence type="ECO:0000313" key="14">
    <source>
        <dbReference type="EMBL" id="UJO11158.1"/>
    </source>
</evidence>
<evidence type="ECO:0000256" key="5">
    <source>
        <dbReference type="ARBA" id="ARBA00023010"/>
    </source>
</evidence>
<reference evidence="14" key="2">
    <citation type="journal article" date="2022" name="Microb. Genom.">
        <title>A chromosome-scale genome assembly of the tomato pathogen Cladosporium fulvum reveals a compartmentalized genome architecture and the presence of a dispensable chromosome.</title>
        <authorList>
            <person name="Zaccaron A.Z."/>
            <person name="Chen L.H."/>
            <person name="Samaras A."/>
            <person name="Stergiopoulos I."/>
        </authorList>
    </citation>
    <scope>NUCLEOTIDE SEQUENCE</scope>
    <source>
        <strain evidence="14">Race5_Kim</strain>
    </source>
</reference>
<keyword evidence="5" id="KW-0811">Translocation</keyword>
<dbReference type="GO" id="GO:0017056">
    <property type="term" value="F:structural constituent of nuclear pore"/>
    <property type="evidence" value="ECO:0007669"/>
    <property type="project" value="InterPro"/>
</dbReference>
<evidence type="ECO:0000259" key="11">
    <source>
        <dbReference type="Pfam" id="PF10487"/>
    </source>
</evidence>
<dbReference type="Pfam" id="PF21093">
    <property type="entry name" value="Nup188_N-subdom_III"/>
    <property type="match status" value="1"/>
</dbReference>
<feature type="domain" description="Nucleoporin Nup188 N-terminal" evidence="11">
    <location>
        <begin position="176"/>
        <end position="413"/>
    </location>
</feature>
<feature type="region of interest" description="Disordered" evidence="10">
    <location>
        <begin position="882"/>
        <end position="906"/>
    </location>
</feature>
<name>A0A9Q8P2Q7_PASFU</name>
<dbReference type="PANTHER" id="PTHR31431">
    <property type="entry name" value="NUCLEOPORIN NUP188 HOMOLOG"/>
    <property type="match status" value="1"/>
</dbReference>
<comment type="similarity">
    <text evidence="8">Belongs to the Nup188 family.</text>
</comment>
<dbReference type="GO" id="GO:0044611">
    <property type="term" value="C:nuclear pore inner ring"/>
    <property type="evidence" value="ECO:0007669"/>
    <property type="project" value="TreeGrafter"/>
</dbReference>
<dbReference type="EMBL" id="CP090163">
    <property type="protein sequence ID" value="UJO11158.1"/>
    <property type="molecule type" value="Genomic_DNA"/>
</dbReference>
<dbReference type="Gene3D" id="1.25.10.70">
    <property type="match status" value="1"/>
</dbReference>
<dbReference type="InterPro" id="IPR044840">
    <property type="entry name" value="Nup188"/>
</dbReference>
<evidence type="ECO:0000256" key="7">
    <source>
        <dbReference type="ARBA" id="ARBA00023242"/>
    </source>
</evidence>
<evidence type="ECO:0000256" key="9">
    <source>
        <dbReference type="ARBA" id="ARBA00040174"/>
    </source>
</evidence>
<dbReference type="InterPro" id="IPR018864">
    <property type="entry name" value="Nucleoporin_Nup188_N"/>
</dbReference>
<gene>
    <name evidence="14" type="ORF">CLAFUR5_01764</name>
</gene>
<keyword evidence="15" id="KW-1185">Reference proteome</keyword>
<dbReference type="GO" id="GO:0006405">
    <property type="term" value="P:RNA export from nucleus"/>
    <property type="evidence" value="ECO:0007669"/>
    <property type="project" value="TreeGrafter"/>
</dbReference>
<reference evidence="14" key="1">
    <citation type="submission" date="2021-12" db="EMBL/GenBank/DDBJ databases">
        <authorList>
            <person name="Zaccaron A."/>
            <person name="Stergiopoulos I."/>
        </authorList>
    </citation>
    <scope>NUCLEOTIDE SEQUENCE</scope>
    <source>
        <strain evidence="14">Race5_Kim</strain>
    </source>
</reference>
<dbReference type="OrthoDB" id="102511at2759"/>
<dbReference type="RefSeq" id="XP_047755524.1">
    <property type="nucleotide sequence ID" value="XM_047900912.1"/>
</dbReference>
<dbReference type="Pfam" id="PF21094">
    <property type="entry name" value="Nup188_SH3-like"/>
    <property type="match status" value="1"/>
</dbReference>
<evidence type="ECO:0000256" key="2">
    <source>
        <dbReference type="ARBA" id="ARBA00022448"/>
    </source>
</evidence>
<evidence type="ECO:0000256" key="1">
    <source>
        <dbReference type="ARBA" id="ARBA00004567"/>
    </source>
</evidence>
<feature type="compositionally biased region" description="Polar residues" evidence="10">
    <location>
        <begin position="893"/>
        <end position="906"/>
    </location>
</feature>
<protein>
    <recommendedName>
        <fullName evidence="9">Nucleoporin NUP188</fullName>
    </recommendedName>
</protein>
<keyword evidence="3" id="KW-0509">mRNA transport</keyword>
<dbReference type="GeneID" id="71981642"/>
<accession>A0A9Q8P2Q7</accession>
<evidence type="ECO:0000259" key="12">
    <source>
        <dbReference type="Pfam" id="PF18378"/>
    </source>
</evidence>
<proteinExistence type="inferred from homology"/>
<feature type="domain" description="Nuclear pore protein Nup188 C-terminal" evidence="12">
    <location>
        <begin position="1462"/>
        <end position="1829"/>
    </location>
</feature>
<dbReference type="GO" id="GO:0051028">
    <property type="term" value="P:mRNA transport"/>
    <property type="evidence" value="ECO:0007669"/>
    <property type="project" value="UniProtKB-KW"/>
</dbReference>